<dbReference type="EMBL" id="CAJNRF010001481">
    <property type="protein sequence ID" value="CAF2010911.1"/>
    <property type="molecule type" value="Genomic_DNA"/>
</dbReference>
<organism evidence="7 8">
    <name type="scientific">Rotaria magnacalcarata</name>
    <dbReference type="NCBI Taxonomy" id="392030"/>
    <lineage>
        <taxon>Eukaryota</taxon>
        <taxon>Metazoa</taxon>
        <taxon>Spiralia</taxon>
        <taxon>Gnathifera</taxon>
        <taxon>Rotifera</taxon>
        <taxon>Eurotatoria</taxon>
        <taxon>Bdelloidea</taxon>
        <taxon>Philodinida</taxon>
        <taxon>Philodinidae</taxon>
        <taxon>Rotaria</taxon>
    </lineage>
</organism>
<evidence type="ECO:0000313" key="6">
    <source>
        <dbReference type="EMBL" id="CAF4179941.1"/>
    </source>
</evidence>
<dbReference type="Proteomes" id="UP000663866">
    <property type="component" value="Unassembled WGS sequence"/>
</dbReference>
<dbReference type="EMBL" id="CAJNRE010012576">
    <property type="protein sequence ID" value="CAF2111566.1"/>
    <property type="molecule type" value="Genomic_DNA"/>
</dbReference>
<dbReference type="Proteomes" id="UP000663887">
    <property type="component" value="Unassembled WGS sequence"/>
</dbReference>
<comment type="caution">
    <text evidence="7">The sequence shown here is derived from an EMBL/GenBank/DDBJ whole genome shotgun (WGS) entry which is preliminary data.</text>
</comment>
<dbReference type="EMBL" id="CAJOBG010006216">
    <property type="protein sequence ID" value="CAF4179941.1"/>
    <property type="molecule type" value="Genomic_DNA"/>
</dbReference>
<evidence type="ECO:0000313" key="9">
    <source>
        <dbReference type="Proteomes" id="UP000663866"/>
    </source>
</evidence>
<dbReference type="Proteomes" id="UP000663842">
    <property type="component" value="Unassembled WGS sequence"/>
</dbReference>
<dbReference type="Proteomes" id="UP000663856">
    <property type="component" value="Unassembled WGS sequence"/>
</dbReference>
<name>A0A820E604_9BILA</name>
<feature type="chain" id="PRO_5036236697" evidence="1">
    <location>
        <begin position="21"/>
        <end position="297"/>
    </location>
</feature>
<dbReference type="AlphaFoldDB" id="A0A820E604"/>
<evidence type="ECO:0000313" key="4">
    <source>
        <dbReference type="EMBL" id="CAF2111566.1"/>
    </source>
</evidence>
<dbReference type="EMBL" id="CAJOBI010005389">
    <property type="protein sequence ID" value="CAF4030503.1"/>
    <property type="molecule type" value="Genomic_DNA"/>
</dbReference>
<protein>
    <submittedName>
        <fullName evidence="7">Uncharacterized protein</fullName>
    </submittedName>
</protein>
<dbReference type="EMBL" id="CAJOBF010007880">
    <property type="protein sequence ID" value="CAF4243637.1"/>
    <property type="molecule type" value="Genomic_DNA"/>
</dbReference>
<gene>
    <name evidence="4" type="ORF">MBJ925_LOCUS24247</name>
    <name evidence="6" type="ORF">OVN521_LOCUS25217</name>
    <name evidence="5" type="ORF">SMN809_LOCUS13556</name>
    <name evidence="7" type="ORF">UXM345_LOCUS30324</name>
    <name evidence="2" type="ORF">WKI299_LOCUS5211</name>
    <name evidence="3" type="ORF">XDN619_LOCUS20012</name>
</gene>
<dbReference type="Proteomes" id="UP000663824">
    <property type="component" value="Unassembled WGS sequence"/>
</dbReference>
<evidence type="ECO:0000313" key="8">
    <source>
        <dbReference type="Proteomes" id="UP000663842"/>
    </source>
</evidence>
<sequence>MISKIFSGLFVASIFSIVQSAPVKPISDAILSPQKTAESPATLVQPSIISASQTSTVSPVSADTTTVAHGINDIKKKRQIDTYERPGDFINDENTPEDLFYQNIKQWPKKIYDNRYKSVDTGNTNAFTDIVMNPDEYINLARKRRNINLNSAFNQRNKRALSLYDLYNTDPFYEALVERQQYVSPDRAYAAYPPAYERNVRTAFAPYIYELPQWNNVYANAIENNENQSPFSLPADDDDDDYLRLPVLPEANYIPYDNLQLQKAYQNDNAPIYDVNNDDDDEERVYTPYERIESFLQ</sequence>
<evidence type="ECO:0000313" key="5">
    <source>
        <dbReference type="EMBL" id="CAF4030503.1"/>
    </source>
</evidence>
<dbReference type="EMBL" id="CAJNRG010008773">
    <property type="protein sequence ID" value="CAF2107208.1"/>
    <property type="molecule type" value="Genomic_DNA"/>
</dbReference>
<feature type="signal peptide" evidence="1">
    <location>
        <begin position="1"/>
        <end position="20"/>
    </location>
</feature>
<evidence type="ECO:0000313" key="3">
    <source>
        <dbReference type="EMBL" id="CAF2107208.1"/>
    </source>
</evidence>
<keyword evidence="1" id="KW-0732">Signal</keyword>
<evidence type="ECO:0000313" key="2">
    <source>
        <dbReference type="EMBL" id="CAF2010911.1"/>
    </source>
</evidence>
<reference evidence="7" key="1">
    <citation type="submission" date="2021-02" db="EMBL/GenBank/DDBJ databases">
        <authorList>
            <person name="Nowell W R."/>
        </authorList>
    </citation>
    <scope>NUCLEOTIDE SEQUENCE</scope>
</reference>
<keyword evidence="9" id="KW-1185">Reference proteome</keyword>
<dbReference type="Proteomes" id="UP000676336">
    <property type="component" value="Unassembled WGS sequence"/>
</dbReference>
<evidence type="ECO:0000313" key="7">
    <source>
        <dbReference type="EMBL" id="CAF4243637.1"/>
    </source>
</evidence>
<proteinExistence type="predicted"/>
<evidence type="ECO:0000256" key="1">
    <source>
        <dbReference type="SAM" id="SignalP"/>
    </source>
</evidence>
<accession>A0A820E604</accession>